<proteinExistence type="predicted"/>
<dbReference type="SUPFAM" id="SSF56300">
    <property type="entry name" value="Metallo-dependent phosphatases"/>
    <property type="match status" value="1"/>
</dbReference>
<keyword evidence="2" id="KW-1185">Reference proteome</keyword>
<dbReference type="Gene3D" id="3.60.21.10">
    <property type="match status" value="1"/>
</dbReference>
<protein>
    <submittedName>
        <fullName evidence="1">Manganese-dependent ADP-ribose/CDP-alcohol diphosphatase</fullName>
    </submittedName>
</protein>
<dbReference type="GO" id="GO:0047734">
    <property type="term" value="F:CDP-glycerol diphosphatase activity"/>
    <property type="evidence" value="ECO:0007669"/>
    <property type="project" value="TreeGrafter"/>
</dbReference>
<accession>A0A1E5VI27</accession>
<dbReference type="PANTHER" id="PTHR16509">
    <property type="match status" value="1"/>
</dbReference>
<gene>
    <name evidence="1" type="ORF">BAE44_0014267</name>
</gene>
<evidence type="ECO:0000313" key="2">
    <source>
        <dbReference type="Proteomes" id="UP000095767"/>
    </source>
</evidence>
<comment type="caution">
    <text evidence="1">The sequence shown here is derived from an EMBL/GenBank/DDBJ whole genome shotgun (WGS) entry which is preliminary data.</text>
</comment>
<sequence length="197" mass="22531">MLYSYQCRVLDVALIRALSVPRVVQEPALIHQCRWNARKCSVKFSINFGDIVDVHYPRDKSLWAVQKVIGEFDKFHGGLTHHMIGNHCLYILPRSELVSLLRMPTDGSDDRAYYDFSPFPGFRIVVLDAYDVSALGWAHEHPVIIAAMTFLDERNPNSDKNSSRGLAGIDRCFVMYMLVDLLLDLVKDQIWKAPTHP</sequence>
<organism evidence="1 2">
    <name type="scientific">Dichanthelium oligosanthes</name>
    <dbReference type="NCBI Taxonomy" id="888268"/>
    <lineage>
        <taxon>Eukaryota</taxon>
        <taxon>Viridiplantae</taxon>
        <taxon>Streptophyta</taxon>
        <taxon>Embryophyta</taxon>
        <taxon>Tracheophyta</taxon>
        <taxon>Spermatophyta</taxon>
        <taxon>Magnoliopsida</taxon>
        <taxon>Liliopsida</taxon>
        <taxon>Poales</taxon>
        <taxon>Poaceae</taxon>
        <taxon>PACMAD clade</taxon>
        <taxon>Panicoideae</taxon>
        <taxon>Panicodae</taxon>
        <taxon>Paniceae</taxon>
        <taxon>Dichantheliinae</taxon>
        <taxon>Dichanthelium</taxon>
    </lineage>
</organism>
<dbReference type="AlphaFoldDB" id="A0A1E5VI27"/>
<dbReference type="GO" id="GO:0008663">
    <property type="term" value="F:2',3'-cyclic-nucleotide 2'-phosphodiesterase activity"/>
    <property type="evidence" value="ECO:0007669"/>
    <property type="project" value="TreeGrafter"/>
</dbReference>
<dbReference type="EMBL" id="LWDX02039081">
    <property type="protein sequence ID" value="OEL24714.1"/>
    <property type="molecule type" value="Genomic_DNA"/>
</dbReference>
<dbReference type="Proteomes" id="UP000095767">
    <property type="component" value="Unassembled WGS sequence"/>
</dbReference>
<reference evidence="1 2" key="1">
    <citation type="submission" date="2016-09" db="EMBL/GenBank/DDBJ databases">
        <title>The draft genome of Dichanthelium oligosanthes: A C3 panicoid grass species.</title>
        <authorList>
            <person name="Studer A.J."/>
            <person name="Schnable J.C."/>
            <person name="Brutnell T.P."/>
        </authorList>
    </citation>
    <scope>NUCLEOTIDE SEQUENCE [LARGE SCALE GENOMIC DNA]</scope>
    <source>
        <strain evidence="2">cv. Kellogg 1175</strain>
        <tissue evidence="1">Leaf</tissue>
    </source>
</reference>
<dbReference type="InterPro" id="IPR029052">
    <property type="entry name" value="Metallo-depent_PP-like"/>
</dbReference>
<dbReference type="OrthoDB" id="9675250at2759"/>
<evidence type="ECO:0000313" key="1">
    <source>
        <dbReference type="EMBL" id="OEL24714.1"/>
    </source>
</evidence>
<dbReference type="GO" id="GO:0047631">
    <property type="term" value="F:ADP-ribose diphosphatase activity"/>
    <property type="evidence" value="ECO:0007669"/>
    <property type="project" value="TreeGrafter"/>
</dbReference>
<name>A0A1E5VI27_9POAL</name>
<dbReference type="GO" id="GO:0030145">
    <property type="term" value="F:manganese ion binding"/>
    <property type="evidence" value="ECO:0007669"/>
    <property type="project" value="TreeGrafter"/>
</dbReference>
<dbReference type="STRING" id="888268.A0A1E5VI27"/>
<dbReference type="PANTHER" id="PTHR16509:SF1">
    <property type="entry name" value="MANGANESE-DEPENDENT ADP-RIBOSE_CDP-ALCOHOL DIPHOSPHATASE"/>
    <property type="match status" value="1"/>
</dbReference>